<protein>
    <recommendedName>
        <fullName evidence="4">C2H2-type domain-containing protein</fullName>
    </recommendedName>
</protein>
<feature type="domain" description="C2H2-type" evidence="4">
    <location>
        <begin position="145"/>
        <end position="174"/>
    </location>
</feature>
<dbReference type="PANTHER" id="PTHR46179:SF24">
    <property type="entry name" value="C2H2-TYPE DOMAIN-CONTAINING PROTEIN"/>
    <property type="match status" value="1"/>
</dbReference>
<dbReference type="Proteomes" id="UP001357485">
    <property type="component" value="Unassembled WGS sequence"/>
</dbReference>
<feature type="region of interest" description="Disordered" evidence="3">
    <location>
        <begin position="1"/>
        <end position="72"/>
    </location>
</feature>
<feature type="compositionally biased region" description="Low complexity" evidence="3">
    <location>
        <begin position="9"/>
        <end position="19"/>
    </location>
</feature>
<evidence type="ECO:0000256" key="3">
    <source>
        <dbReference type="SAM" id="MobiDB-lite"/>
    </source>
</evidence>
<dbReference type="Pfam" id="PF26176">
    <property type="entry name" value="zf_C2H2_17_2"/>
    <property type="match status" value="1"/>
</dbReference>
<sequence length="263" mass="29796">MDARSSPISAASDKSVLSKSSRRLSDALSNNGQSRYLPETLEITDVSEGVTSPGDAAGRGRSHQRGEPPRNSQNKIICAKCARLVFDRKCEWSKHMDKHDRPYKCTEQGCEKLQGFTYSGGLLRHEREVHKMPGGAKEPLMCPYLDCKRSSGQGFTREENLNEHIRRVHRSASAESAQVKQEDRTLDEAVSPTDSKLADTVDMAVPLSTRKRKRHSVDSELTITDDDDLREEVRRLRRENDQKDERLRVLENLMEDMRRSVSG</sequence>
<dbReference type="Pfam" id="PF26177">
    <property type="entry name" value="zf_C2H2_17_1st"/>
    <property type="match status" value="1"/>
</dbReference>
<organism evidence="5 6">
    <name type="scientific">Cryomyces antarcticus</name>
    <dbReference type="NCBI Taxonomy" id="329879"/>
    <lineage>
        <taxon>Eukaryota</taxon>
        <taxon>Fungi</taxon>
        <taxon>Dikarya</taxon>
        <taxon>Ascomycota</taxon>
        <taxon>Pezizomycotina</taxon>
        <taxon>Dothideomycetes</taxon>
        <taxon>Dothideomycetes incertae sedis</taxon>
        <taxon>Cryomyces</taxon>
    </lineage>
</organism>
<keyword evidence="2" id="KW-0175">Coiled coil</keyword>
<dbReference type="PROSITE" id="PS50157">
    <property type="entry name" value="ZINC_FINGER_C2H2_2"/>
    <property type="match status" value="1"/>
</dbReference>
<dbReference type="PANTHER" id="PTHR46179">
    <property type="entry name" value="ZINC FINGER PROTEIN"/>
    <property type="match status" value="1"/>
</dbReference>
<dbReference type="Gene3D" id="3.30.160.60">
    <property type="entry name" value="Classic Zinc Finger"/>
    <property type="match status" value="2"/>
</dbReference>
<accession>A0ABR0KT77</accession>
<dbReference type="InterPro" id="IPR051061">
    <property type="entry name" value="Zinc_finger_trans_reg"/>
</dbReference>
<evidence type="ECO:0000256" key="1">
    <source>
        <dbReference type="PROSITE-ProRule" id="PRU00042"/>
    </source>
</evidence>
<dbReference type="InterPro" id="IPR059095">
    <property type="entry name" value="Znf_C2H2_17_2nd"/>
</dbReference>
<evidence type="ECO:0000313" key="5">
    <source>
        <dbReference type="EMBL" id="KAK5128629.1"/>
    </source>
</evidence>
<name>A0ABR0KT77_9PEZI</name>
<dbReference type="InterPro" id="IPR013087">
    <property type="entry name" value="Znf_C2H2_type"/>
</dbReference>
<keyword evidence="6" id="KW-1185">Reference proteome</keyword>
<dbReference type="InterPro" id="IPR059009">
    <property type="entry name" value="Znf_C2H2_17_1st"/>
</dbReference>
<evidence type="ECO:0000256" key="2">
    <source>
        <dbReference type="SAM" id="Coils"/>
    </source>
</evidence>
<evidence type="ECO:0000259" key="4">
    <source>
        <dbReference type="PROSITE" id="PS50157"/>
    </source>
</evidence>
<evidence type="ECO:0000313" key="6">
    <source>
        <dbReference type="Proteomes" id="UP001357485"/>
    </source>
</evidence>
<gene>
    <name evidence="5" type="ORF">LTR16_002515</name>
</gene>
<feature type="coiled-coil region" evidence="2">
    <location>
        <begin position="226"/>
        <end position="260"/>
    </location>
</feature>
<dbReference type="EMBL" id="JAVRRA010024818">
    <property type="protein sequence ID" value="KAK5128629.1"/>
    <property type="molecule type" value="Genomic_DNA"/>
</dbReference>
<keyword evidence="1" id="KW-0863">Zinc-finger</keyword>
<proteinExistence type="predicted"/>
<feature type="region of interest" description="Disordered" evidence="3">
    <location>
        <begin position="171"/>
        <end position="193"/>
    </location>
</feature>
<keyword evidence="1" id="KW-0479">Metal-binding</keyword>
<reference evidence="5 6" key="1">
    <citation type="submission" date="2023-08" db="EMBL/GenBank/DDBJ databases">
        <title>Black Yeasts Isolated from many extreme environments.</title>
        <authorList>
            <person name="Coleine C."/>
            <person name="Stajich J.E."/>
            <person name="Selbmann L."/>
        </authorList>
    </citation>
    <scope>NUCLEOTIDE SEQUENCE [LARGE SCALE GENOMIC DNA]</scope>
    <source>
        <strain evidence="5 6">CCFEE 536</strain>
    </source>
</reference>
<comment type="caution">
    <text evidence="5">The sequence shown here is derived from an EMBL/GenBank/DDBJ whole genome shotgun (WGS) entry which is preliminary data.</text>
</comment>
<keyword evidence="1" id="KW-0862">Zinc</keyword>
<dbReference type="SMART" id="SM00355">
    <property type="entry name" value="ZnF_C2H2"/>
    <property type="match status" value="3"/>
</dbReference>